<dbReference type="Proteomes" id="UP000007129">
    <property type="component" value="Unassembled WGS sequence"/>
</dbReference>
<dbReference type="VEuPathDB" id="FungiDB:MPH_06547"/>
<feature type="signal peptide" evidence="1">
    <location>
        <begin position="1"/>
        <end position="20"/>
    </location>
</feature>
<accession>K2S143</accession>
<gene>
    <name evidence="2" type="ORF">MPH_06547</name>
</gene>
<dbReference type="InterPro" id="IPR045469">
    <property type="entry name" value="Nis1"/>
</dbReference>
<dbReference type="HOGENOM" id="CLU_138726_0_0_1"/>
<dbReference type="OrthoDB" id="3913322at2759"/>
<name>K2S143_MACPH</name>
<comment type="caution">
    <text evidence="2">The sequence shown here is derived from an EMBL/GenBank/DDBJ whole genome shotgun (WGS) entry which is preliminary data.</text>
</comment>
<dbReference type="Pfam" id="PF19271">
    <property type="entry name" value="Nis1"/>
    <property type="match status" value="1"/>
</dbReference>
<feature type="chain" id="PRO_5003868054" evidence="1">
    <location>
        <begin position="21"/>
        <end position="155"/>
    </location>
</feature>
<reference evidence="2 3" key="1">
    <citation type="journal article" date="2012" name="BMC Genomics">
        <title>Tools to kill: Genome of one of the most destructive plant pathogenic fungi Macrophomina phaseolina.</title>
        <authorList>
            <person name="Islam M.S."/>
            <person name="Haque M.S."/>
            <person name="Islam M.M."/>
            <person name="Emdad E.M."/>
            <person name="Halim A."/>
            <person name="Hossen Q.M.M."/>
            <person name="Hossain M.Z."/>
            <person name="Ahmed B."/>
            <person name="Rahim S."/>
            <person name="Rahman M.S."/>
            <person name="Alam M.M."/>
            <person name="Hou S."/>
            <person name="Wan X."/>
            <person name="Saito J.A."/>
            <person name="Alam M."/>
        </authorList>
    </citation>
    <scope>NUCLEOTIDE SEQUENCE [LARGE SCALE GENOMIC DNA]</scope>
    <source>
        <strain evidence="2 3">MS6</strain>
    </source>
</reference>
<proteinExistence type="predicted"/>
<evidence type="ECO:0000256" key="1">
    <source>
        <dbReference type="SAM" id="SignalP"/>
    </source>
</evidence>
<dbReference type="InParanoid" id="K2S143"/>
<dbReference type="EMBL" id="AHHD01000283">
    <property type="protein sequence ID" value="EKG16234.1"/>
    <property type="molecule type" value="Genomic_DNA"/>
</dbReference>
<sequence>MFSKSAILAGVVSLASMASAGVVSFEIPKTIVPGATFTAHLTDNNATKAKDISIAFGISPGSGYPTSWGLGRDLLGKALLTNTDITPTPENIPVDLTVPDYMEKGDATVVAVVHSLLGAGLNPISTLINATVAVGDEVSTETVESGERLTIQHQF</sequence>
<keyword evidence="1" id="KW-0732">Signal</keyword>
<dbReference type="AlphaFoldDB" id="K2S143"/>
<organism evidence="2 3">
    <name type="scientific">Macrophomina phaseolina (strain MS6)</name>
    <name type="common">Charcoal rot fungus</name>
    <dbReference type="NCBI Taxonomy" id="1126212"/>
    <lineage>
        <taxon>Eukaryota</taxon>
        <taxon>Fungi</taxon>
        <taxon>Dikarya</taxon>
        <taxon>Ascomycota</taxon>
        <taxon>Pezizomycotina</taxon>
        <taxon>Dothideomycetes</taxon>
        <taxon>Dothideomycetes incertae sedis</taxon>
        <taxon>Botryosphaeriales</taxon>
        <taxon>Botryosphaeriaceae</taxon>
        <taxon>Macrophomina</taxon>
    </lineage>
</organism>
<protein>
    <submittedName>
        <fullName evidence="2">Uncharacterized protein</fullName>
    </submittedName>
</protein>
<evidence type="ECO:0000313" key="3">
    <source>
        <dbReference type="Proteomes" id="UP000007129"/>
    </source>
</evidence>
<evidence type="ECO:0000313" key="2">
    <source>
        <dbReference type="EMBL" id="EKG16234.1"/>
    </source>
</evidence>